<keyword evidence="2" id="KW-1185">Reference proteome</keyword>
<accession>A0A917I5C5</accession>
<evidence type="ECO:0000313" key="1">
    <source>
        <dbReference type="EMBL" id="GGH12647.1"/>
    </source>
</evidence>
<dbReference type="AlphaFoldDB" id="A0A917I5C5"/>
<protein>
    <submittedName>
        <fullName evidence="1">Uncharacterized protein</fullName>
    </submittedName>
</protein>
<organism evidence="1 2">
    <name type="scientific">Alsobacter metallidurans</name>
    <dbReference type="NCBI Taxonomy" id="340221"/>
    <lineage>
        <taxon>Bacteria</taxon>
        <taxon>Pseudomonadati</taxon>
        <taxon>Pseudomonadota</taxon>
        <taxon>Alphaproteobacteria</taxon>
        <taxon>Hyphomicrobiales</taxon>
        <taxon>Alsobacteraceae</taxon>
        <taxon>Alsobacter</taxon>
    </lineage>
</organism>
<gene>
    <name evidence="1" type="ORF">GCM10007036_10670</name>
</gene>
<evidence type="ECO:0000313" key="2">
    <source>
        <dbReference type="Proteomes" id="UP000603912"/>
    </source>
</evidence>
<dbReference type="RefSeq" id="WP_280514631.1">
    <property type="nucleotide sequence ID" value="NZ_BMES01000001.1"/>
</dbReference>
<name>A0A917I5C5_9HYPH</name>
<reference evidence="1" key="2">
    <citation type="submission" date="2020-09" db="EMBL/GenBank/DDBJ databases">
        <authorList>
            <person name="Sun Q."/>
            <person name="Zhou Y."/>
        </authorList>
    </citation>
    <scope>NUCLEOTIDE SEQUENCE</scope>
    <source>
        <strain evidence="1">CGMCC 1.12214</strain>
    </source>
</reference>
<comment type="caution">
    <text evidence="1">The sequence shown here is derived from an EMBL/GenBank/DDBJ whole genome shotgun (WGS) entry which is preliminary data.</text>
</comment>
<sequence length="44" mass="4749">MIDAIFETVLELIDEVVFGTLGRMVAWMRGLGSDDAAQDAACCD</sequence>
<proteinExistence type="predicted"/>
<dbReference type="Proteomes" id="UP000603912">
    <property type="component" value="Unassembled WGS sequence"/>
</dbReference>
<reference evidence="1" key="1">
    <citation type="journal article" date="2014" name="Int. J. Syst. Evol. Microbiol.">
        <title>Complete genome sequence of Corynebacterium casei LMG S-19264T (=DSM 44701T), isolated from a smear-ripened cheese.</title>
        <authorList>
            <consortium name="US DOE Joint Genome Institute (JGI-PGF)"/>
            <person name="Walter F."/>
            <person name="Albersmeier A."/>
            <person name="Kalinowski J."/>
            <person name="Ruckert C."/>
        </authorList>
    </citation>
    <scope>NUCLEOTIDE SEQUENCE</scope>
    <source>
        <strain evidence="1">CGMCC 1.12214</strain>
    </source>
</reference>
<dbReference type="EMBL" id="BMES01000001">
    <property type="protein sequence ID" value="GGH12647.1"/>
    <property type="molecule type" value="Genomic_DNA"/>
</dbReference>